<proteinExistence type="predicted"/>
<keyword evidence="1" id="KW-0175">Coiled coil</keyword>
<dbReference type="AlphaFoldDB" id="A0A7R9H2F0"/>
<sequence>MEKKSSHTVPRKSKRSLMDKFMNKFKMAKKVSKESGMLPSEQVERVESMESEVVPDQSEEEVLYWTWCDRKFTPEDLKPFCEKLSQFLQFCRHFQDLTYLAYDYPAELENRLEQNANELESLLMEVRAASVNIERLKVQRRCIKKEKCALNKMLKKLQDDEAREMESIISLYDKNMFTRWENLKNTRKSELLEKFLRDVQGLGRLNLEEANPHLCGGRVENHLGKTTPSSPDQDSNLDLSVLSSLAQHKTSMLANYTTEGKQIAMEHLNTLASRKLAQLQSFIPVVKKNVNDKNKASNLNRNDDTKLSVIPISRRANGSSSGSGYRSSEYQRNNPRRRRLLERQENQSESINLPLVPFTFRSAPIPIFGPVENLSSPNGSSLSRFVTGSSSPVEAVFRNLSNTNSAVGTLEMQSEMRSVLQALFGEISSSPPVPPRPVSRRGLENEEEIQLFDITKLN</sequence>
<feature type="compositionally biased region" description="Low complexity" evidence="2">
    <location>
        <begin position="313"/>
        <end position="333"/>
    </location>
</feature>
<reference evidence="3" key="1">
    <citation type="submission" date="2020-11" db="EMBL/GenBank/DDBJ databases">
        <authorList>
            <person name="Tran Van P."/>
        </authorList>
    </citation>
    <scope>NUCLEOTIDE SEQUENCE</scope>
</reference>
<evidence type="ECO:0000313" key="3">
    <source>
        <dbReference type="EMBL" id="CAD7406679.1"/>
    </source>
</evidence>
<protein>
    <submittedName>
        <fullName evidence="3">Uncharacterized protein</fullName>
    </submittedName>
</protein>
<feature type="compositionally biased region" description="Basic and acidic residues" evidence="2">
    <location>
        <begin position="294"/>
        <end position="306"/>
    </location>
</feature>
<organism evidence="3">
    <name type="scientific">Timema cristinae</name>
    <name type="common">Walking stick</name>
    <dbReference type="NCBI Taxonomy" id="61476"/>
    <lineage>
        <taxon>Eukaryota</taxon>
        <taxon>Metazoa</taxon>
        <taxon>Ecdysozoa</taxon>
        <taxon>Arthropoda</taxon>
        <taxon>Hexapoda</taxon>
        <taxon>Insecta</taxon>
        <taxon>Pterygota</taxon>
        <taxon>Neoptera</taxon>
        <taxon>Polyneoptera</taxon>
        <taxon>Phasmatodea</taxon>
        <taxon>Timematodea</taxon>
        <taxon>Timematoidea</taxon>
        <taxon>Timematidae</taxon>
        <taxon>Timema</taxon>
    </lineage>
</organism>
<dbReference type="EMBL" id="OC319913">
    <property type="protein sequence ID" value="CAD7406679.1"/>
    <property type="molecule type" value="Genomic_DNA"/>
</dbReference>
<evidence type="ECO:0000256" key="2">
    <source>
        <dbReference type="SAM" id="MobiDB-lite"/>
    </source>
</evidence>
<name>A0A7R9H2F0_TIMCR</name>
<feature type="region of interest" description="Disordered" evidence="2">
    <location>
        <begin position="294"/>
        <end position="336"/>
    </location>
</feature>
<evidence type="ECO:0000256" key="1">
    <source>
        <dbReference type="SAM" id="Coils"/>
    </source>
</evidence>
<gene>
    <name evidence="3" type="ORF">TCEB3V08_LOCUS8639</name>
</gene>
<accession>A0A7R9H2F0</accession>
<feature type="coiled-coil region" evidence="1">
    <location>
        <begin position="109"/>
        <end position="163"/>
    </location>
</feature>